<protein>
    <submittedName>
        <fullName evidence="1">Uncharacterized protein</fullName>
    </submittedName>
</protein>
<organism evidence="1 2">
    <name type="scientific">Caloramator australicus RC3</name>
    <dbReference type="NCBI Taxonomy" id="857293"/>
    <lineage>
        <taxon>Bacteria</taxon>
        <taxon>Bacillati</taxon>
        <taxon>Bacillota</taxon>
        <taxon>Clostridia</taxon>
        <taxon>Eubacteriales</taxon>
        <taxon>Clostridiaceae</taxon>
        <taxon>Caloramator</taxon>
    </lineage>
</organism>
<dbReference type="Proteomes" id="UP000007652">
    <property type="component" value="Unassembled WGS sequence"/>
</dbReference>
<gene>
    <name evidence="1" type="ORF">CAAU_2160</name>
</gene>
<dbReference type="AlphaFoldDB" id="I7KVX1"/>
<evidence type="ECO:0000313" key="1">
    <source>
        <dbReference type="EMBL" id="CCJ34244.1"/>
    </source>
</evidence>
<dbReference type="EMBL" id="CAKP01000113">
    <property type="protein sequence ID" value="CCJ34244.1"/>
    <property type="molecule type" value="Genomic_DNA"/>
</dbReference>
<accession>I7KVX1</accession>
<name>I7KVX1_9CLOT</name>
<evidence type="ECO:0000313" key="2">
    <source>
        <dbReference type="Proteomes" id="UP000007652"/>
    </source>
</evidence>
<proteinExistence type="predicted"/>
<keyword evidence="2" id="KW-1185">Reference proteome</keyword>
<reference evidence="1 2" key="1">
    <citation type="journal article" date="2011" name="J. Bacteriol.">
        <title>Draft genome sequence of Caloramator australicus strain RC3T, a thermoanaerobe from the Great Artesian Basin of Australia.</title>
        <authorList>
            <person name="Ogg C.D."/>
            <person name="Patel B.K.C."/>
        </authorList>
    </citation>
    <scope>NUCLEOTIDE SEQUENCE [LARGE SCALE GENOMIC DNA]</scope>
    <source>
        <strain evidence="1 2">RC3</strain>
    </source>
</reference>
<dbReference type="STRING" id="857293.CAAU_2160"/>
<sequence>MRDAFLKSYHGALAKYKVHRRFVYNLEVANNLHPFILELKVFLYNDILI</sequence>
<comment type="caution">
    <text evidence="1">The sequence shown here is derived from an EMBL/GenBank/DDBJ whole genome shotgun (WGS) entry which is preliminary data.</text>
</comment>